<organism evidence="1">
    <name type="scientific">Arundo donax</name>
    <name type="common">Giant reed</name>
    <name type="synonym">Donax arundinaceus</name>
    <dbReference type="NCBI Taxonomy" id="35708"/>
    <lineage>
        <taxon>Eukaryota</taxon>
        <taxon>Viridiplantae</taxon>
        <taxon>Streptophyta</taxon>
        <taxon>Embryophyta</taxon>
        <taxon>Tracheophyta</taxon>
        <taxon>Spermatophyta</taxon>
        <taxon>Magnoliopsida</taxon>
        <taxon>Liliopsida</taxon>
        <taxon>Poales</taxon>
        <taxon>Poaceae</taxon>
        <taxon>PACMAD clade</taxon>
        <taxon>Arundinoideae</taxon>
        <taxon>Arundineae</taxon>
        <taxon>Arundo</taxon>
    </lineage>
</organism>
<dbReference type="EMBL" id="GBRH01186114">
    <property type="protein sequence ID" value="JAE11782.1"/>
    <property type="molecule type" value="Transcribed_RNA"/>
</dbReference>
<sequence>MQYLQGSLEPSHRPALQ</sequence>
<protein>
    <submittedName>
        <fullName evidence="1">Uncharacterized protein</fullName>
    </submittedName>
</protein>
<reference evidence="1" key="2">
    <citation type="journal article" date="2015" name="Data Brief">
        <title>Shoot transcriptome of the giant reed, Arundo donax.</title>
        <authorList>
            <person name="Barrero R.A."/>
            <person name="Guerrero F.D."/>
            <person name="Moolhuijzen P."/>
            <person name="Goolsby J.A."/>
            <person name="Tidwell J."/>
            <person name="Bellgard S.E."/>
            <person name="Bellgard M.I."/>
        </authorList>
    </citation>
    <scope>NUCLEOTIDE SEQUENCE</scope>
    <source>
        <tissue evidence="1">Shoot tissue taken approximately 20 cm above the soil surface</tissue>
    </source>
</reference>
<reference evidence="1" key="1">
    <citation type="submission" date="2014-09" db="EMBL/GenBank/DDBJ databases">
        <authorList>
            <person name="Magalhaes I.L.F."/>
            <person name="Oliveira U."/>
            <person name="Santos F.R."/>
            <person name="Vidigal T.H.D.A."/>
            <person name="Brescovit A.D."/>
            <person name="Santos A.J."/>
        </authorList>
    </citation>
    <scope>NUCLEOTIDE SEQUENCE</scope>
    <source>
        <tissue evidence="1">Shoot tissue taken approximately 20 cm above the soil surface</tissue>
    </source>
</reference>
<evidence type="ECO:0000313" key="1">
    <source>
        <dbReference type="EMBL" id="JAE11782.1"/>
    </source>
</evidence>
<proteinExistence type="predicted"/>
<dbReference type="AlphaFoldDB" id="A0A0A9FHF4"/>
<name>A0A0A9FHF4_ARUDO</name>
<accession>A0A0A9FHF4</accession>